<reference evidence="4" key="1">
    <citation type="submission" date="2022-08" db="EMBL/GenBank/DDBJ databases">
        <title>Genome sequencing of akame (Lates japonicus).</title>
        <authorList>
            <person name="Hashiguchi Y."/>
            <person name="Takahashi H."/>
        </authorList>
    </citation>
    <scope>NUCLEOTIDE SEQUENCE</scope>
    <source>
        <strain evidence="4">Kochi</strain>
    </source>
</reference>
<keyword evidence="1" id="KW-1015">Disulfide bond</keyword>
<proteinExistence type="predicted"/>
<keyword evidence="2" id="KW-1133">Transmembrane helix</keyword>
<dbReference type="Gene3D" id="3.10.100.10">
    <property type="entry name" value="Mannose-Binding Protein A, subunit A"/>
    <property type="match status" value="1"/>
</dbReference>
<protein>
    <submittedName>
        <fullName evidence="4">Type-2 ice-structuring protein-like isoform X1</fullName>
    </submittedName>
</protein>
<dbReference type="InterPro" id="IPR016186">
    <property type="entry name" value="C-type_lectin-like/link_sf"/>
</dbReference>
<dbReference type="InterPro" id="IPR016187">
    <property type="entry name" value="CTDL_fold"/>
</dbReference>
<comment type="caution">
    <text evidence="4">The sequence shown here is derived from an EMBL/GenBank/DDBJ whole genome shotgun (WGS) entry which is preliminary data.</text>
</comment>
<organism evidence="4 5">
    <name type="scientific">Lates japonicus</name>
    <name type="common">Japanese lates</name>
    <dbReference type="NCBI Taxonomy" id="270547"/>
    <lineage>
        <taxon>Eukaryota</taxon>
        <taxon>Metazoa</taxon>
        <taxon>Chordata</taxon>
        <taxon>Craniata</taxon>
        <taxon>Vertebrata</taxon>
        <taxon>Euteleostomi</taxon>
        <taxon>Actinopterygii</taxon>
        <taxon>Neopterygii</taxon>
        <taxon>Teleostei</taxon>
        <taxon>Neoteleostei</taxon>
        <taxon>Acanthomorphata</taxon>
        <taxon>Carangaria</taxon>
        <taxon>Carangaria incertae sedis</taxon>
        <taxon>Centropomidae</taxon>
        <taxon>Lates</taxon>
    </lineage>
</organism>
<dbReference type="InterPro" id="IPR050111">
    <property type="entry name" value="C-type_lectin/snaclec_domain"/>
</dbReference>
<feature type="domain" description="C-type lectin" evidence="3">
    <location>
        <begin position="87"/>
        <end position="208"/>
    </location>
</feature>
<dbReference type="PROSITE" id="PS50041">
    <property type="entry name" value="C_TYPE_LECTIN_2"/>
    <property type="match status" value="1"/>
</dbReference>
<dbReference type="AlphaFoldDB" id="A0AAD3R5N0"/>
<dbReference type="Proteomes" id="UP001279410">
    <property type="component" value="Unassembled WGS sequence"/>
</dbReference>
<name>A0AAD3R5N0_LATJO</name>
<dbReference type="Pfam" id="PF00059">
    <property type="entry name" value="Lectin_C"/>
    <property type="match status" value="1"/>
</dbReference>
<gene>
    <name evidence="4" type="ORF">AKAME5_001037700</name>
</gene>
<evidence type="ECO:0000256" key="2">
    <source>
        <dbReference type="SAM" id="Phobius"/>
    </source>
</evidence>
<accession>A0AAD3R5N0</accession>
<evidence type="ECO:0000313" key="4">
    <source>
        <dbReference type="EMBL" id="GLD58244.1"/>
    </source>
</evidence>
<keyword evidence="2" id="KW-0472">Membrane</keyword>
<dbReference type="SUPFAM" id="SSF56436">
    <property type="entry name" value="C-type lectin-like"/>
    <property type="match status" value="1"/>
</dbReference>
<evidence type="ECO:0000313" key="5">
    <source>
        <dbReference type="Proteomes" id="UP001279410"/>
    </source>
</evidence>
<dbReference type="CDD" id="cd00037">
    <property type="entry name" value="CLECT"/>
    <property type="match status" value="1"/>
</dbReference>
<feature type="transmembrane region" description="Helical" evidence="2">
    <location>
        <begin position="16"/>
        <end position="40"/>
    </location>
</feature>
<dbReference type="PROSITE" id="PS00615">
    <property type="entry name" value="C_TYPE_LECTIN_1"/>
    <property type="match status" value="1"/>
</dbReference>
<sequence>MLIPVKKRSSVAPQEVTLVIIIFNICIISTMRMLTVTLLFCAMTGLTITNGNPINAPAKELSLNTTLGKFTVSISISTNCPSGWTPFNGHCLRFVSSELSWAKSQQNCQSMNANLASVHSIEEYHTIQRMIRQNSLFSRDVKAWIGGSDCQEENTWFWIDGTPFLFTNWCDREPDNRYSKQHCIQINYGDGKCWSDADCSSLRPSVCAKTAS</sequence>
<dbReference type="InterPro" id="IPR001304">
    <property type="entry name" value="C-type_lectin-like"/>
</dbReference>
<keyword evidence="5" id="KW-1185">Reference proteome</keyword>
<dbReference type="InterPro" id="IPR018378">
    <property type="entry name" value="C-type_lectin_CS"/>
</dbReference>
<evidence type="ECO:0000256" key="1">
    <source>
        <dbReference type="ARBA" id="ARBA00023157"/>
    </source>
</evidence>
<evidence type="ECO:0000259" key="3">
    <source>
        <dbReference type="PROSITE" id="PS50041"/>
    </source>
</evidence>
<dbReference type="SMART" id="SM00034">
    <property type="entry name" value="CLECT"/>
    <property type="match status" value="1"/>
</dbReference>
<dbReference type="EMBL" id="BRZM01000033">
    <property type="protein sequence ID" value="GLD58244.1"/>
    <property type="molecule type" value="Genomic_DNA"/>
</dbReference>
<keyword evidence="2" id="KW-0812">Transmembrane</keyword>
<dbReference type="PANTHER" id="PTHR22803">
    <property type="entry name" value="MANNOSE, PHOSPHOLIPASE, LECTIN RECEPTOR RELATED"/>
    <property type="match status" value="1"/>
</dbReference>